<protein>
    <submittedName>
        <fullName evidence="1">Uncharacterized protein</fullName>
    </submittedName>
</protein>
<dbReference type="AlphaFoldDB" id="A0A4Y7KK22"/>
<organism evidence="1 2">
    <name type="scientific">Papaver somniferum</name>
    <name type="common">Opium poppy</name>
    <dbReference type="NCBI Taxonomy" id="3469"/>
    <lineage>
        <taxon>Eukaryota</taxon>
        <taxon>Viridiplantae</taxon>
        <taxon>Streptophyta</taxon>
        <taxon>Embryophyta</taxon>
        <taxon>Tracheophyta</taxon>
        <taxon>Spermatophyta</taxon>
        <taxon>Magnoliopsida</taxon>
        <taxon>Ranunculales</taxon>
        <taxon>Papaveraceae</taxon>
        <taxon>Papaveroideae</taxon>
        <taxon>Papaver</taxon>
    </lineage>
</organism>
<dbReference type="Gramene" id="RZC72299">
    <property type="protein sequence ID" value="RZC72299"/>
    <property type="gene ID" value="C5167_035455"/>
</dbReference>
<dbReference type="EMBL" id="CM010721">
    <property type="protein sequence ID" value="RZC72299.1"/>
    <property type="molecule type" value="Genomic_DNA"/>
</dbReference>
<evidence type="ECO:0000313" key="2">
    <source>
        <dbReference type="Proteomes" id="UP000316621"/>
    </source>
</evidence>
<gene>
    <name evidence="1" type="ORF">C5167_035455</name>
</gene>
<keyword evidence="2" id="KW-1185">Reference proteome</keyword>
<evidence type="ECO:0000313" key="1">
    <source>
        <dbReference type="EMBL" id="RZC72299.1"/>
    </source>
</evidence>
<accession>A0A4Y7KK22</accession>
<dbReference type="Proteomes" id="UP000316621">
    <property type="component" value="Chromosome 7"/>
</dbReference>
<name>A0A4Y7KK22_PAPSO</name>
<reference evidence="1 2" key="1">
    <citation type="journal article" date="2018" name="Science">
        <title>The opium poppy genome and morphinan production.</title>
        <authorList>
            <person name="Guo L."/>
            <person name="Winzer T."/>
            <person name="Yang X."/>
            <person name="Li Y."/>
            <person name="Ning Z."/>
            <person name="He Z."/>
            <person name="Teodor R."/>
            <person name="Lu Y."/>
            <person name="Bowser T.A."/>
            <person name="Graham I.A."/>
            <person name="Ye K."/>
        </authorList>
    </citation>
    <scope>NUCLEOTIDE SEQUENCE [LARGE SCALE GENOMIC DNA]</scope>
    <source>
        <strain evidence="2">cv. HN1</strain>
        <tissue evidence="1">Leaves</tissue>
    </source>
</reference>
<proteinExistence type="predicted"/>
<sequence>MFLYQSLLIFDYINPQKSYPVQILNAYLSPFSFQNSYFGAPRTQVHGPEINPTTIKTATRMVPHFTKNQASAIALGM</sequence>